<keyword evidence="6 9" id="KW-1133">Transmembrane helix</keyword>
<gene>
    <name evidence="11" type="ORF">PAPYR_966</name>
</gene>
<dbReference type="NCBIfam" id="TIGR01494">
    <property type="entry name" value="ATPase_P-type"/>
    <property type="match status" value="2"/>
</dbReference>
<feature type="transmembrane region" description="Helical" evidence="9">
    <location>
        <begin position="812"/>
        <end position="831"/>
    </location>
</feature>
<feature type="transmembrane region" description="Helical" evidence="9">
    <location>
        <begin position="843"/>
        <end position="871"/>
    </location>
</feature>
<dbReference type="InterPro" id="IPR018303">
    <property type="entry name" value="ATPase_P-typ_P_site"/>
</dbReference>
<feature type="transmembrane region" description="Helical" evidence="9">
    <location>
        <begin position="246"/>
        <end position="274"/>
    </location>
</feature>
<dbReference type="SFLD" id="SFLDF00027">
    <property type="entry name" value="p-type_atpase"/>
    <property type="match status" value="1"/>
</dbReference>
<organism evidence="11 12">
    <name type="scientific">Paratrimastix pyriformis</name>
    <dbReference type="NCBI Taxonomy" id="342808"/>
    <lineage>
        <taxon>Eukaryota</taxon>
        <taxon>Metamonada</taxon>
        <taxon>Preaxostyla</taxon>
        <taxon>Paratrimastigidae</taxon>
        <taxon>Paratrimastix</taxon>
    </lineage>
</organism>
<evidence type="ECO:0000256" key="9">
    <source>
        <dbReference type="SAM" id="Phobius"/>
    </source>
</evidence>
<evidence type="ECO:0000256" key="1">
    <source>
        <dbReference type="ARBA" id="ARBA00004141"/>
    </source>
</evidence>
<dbReference type="InterPro" id="IPR008250">
    <property type="entry name" value="ATPase_P-typ_transduc_dom_A_sf"/>
</dbReference>
<keyword evidence="5" id="KW-1278">Translocase</keyword>
<feature type="compositionally biased region" description="Polar residues" evidence="8">
    <location>
        <begin position="480"/>
        <end position="493"/>
    </location>
</feature>
<feature type="region of interest" description="Disordered" evidence="8">
    <location>
        <begin position="447"/>
        <end position="500"/>
    </location>
</feature>
<keyword evidence="12" id="KW-1185">Reference proteome</keyword>
<feature type="transmembrane region" description="Helical" evidence="9">
    <location>
        <begin position="946"/>
        <end position="971"/>
    </location>
</feature>
<dbReference type="SUPFAM" id="SSF56784">
    <property type="entry name" value="HAD-like"/>
    <property type="match status" value="1"/>
</dbReference>
<dbReference type="InterPro" id="IPR001757">
    <property type="entry name" value="P_typ_ATPase"/>
</dbReference>
<dbReference type="Pfam" id="PF00690">
    <property type="entry name" value="Cation_ATPase_N"/>
    <property type="match status" value="1"/>
</dbReference>
<dbReference type="PRINTS" id="PR00121">
    <property type="entry name" value="NAKATPASE"/>
</dbReference>
<evidence type="ECO:0000256" key="5">
    <source>
        <dbReference type="ARBA" id="ARBA00022967"/>
    </source>
</evidence>
<feature type="transmembrane region" description="Helical" evidence="9">
    <location>
        <begin position="219"/>
        <end position="240"/>
    </location>
</feature>
<dbReference type="Pfam" id="PF00122">
    <property type="entry name" value="E1-E2_ATPase"/>
    <property type="match status" value="1"/>
</dbReference>
<dbReference type="EMBL" id="JAPMOS010000003">
    <property type="protein sequence ID" value="KAJ4462351.1"/>
    <property type="molecule type" value="Genomic_DNA"/>
</dbReference>
<evidence type="ECO:0000256" key="4">
    <source>
        <dbReference type="ARBA" id="ARBA00022840"/>
    </source>
</evidence>
<dbReference type="Gene3D" id="2.70.150.10">
    <property type="entry name" value="Calcium-transporting ATPase, cytoplasmic transduction domain A"/>
    <property type="match status" value="1"/>
</dbReference>
<keyword evidence="3" id="KW-0547">Nucleotide-binding</keyword>
<dbReference type="InterPro" id="IPR044492">
    <property type="entry name" value="P_typ_ATPase_HD_dom"/>
</dbReference>
<evidence type="ECO:0000256" key="3">
    <source>
        <dbReference type="ARBA" id="ARBA00022741"/>
    </source>
</evidence>
<feature type="compositionally biased region" description="Polar residues" evidence="8">
    <location>
        <begin position="451"/>
        <end position="465"/>
    </location>
</feature>
<proteinExistence type="predicted"/>
<dbReference type="PANTHER" id="PTHR42861">
    <property type="entry name" value="CALCIUM-TRANSPORTING ATPASE"/>
    <property type="match status" value="1"/>
</dbReference>
<keyword evidence="7 9" id="KW-0472">Membrane</keyword>
<evidence type="ECO:0000256" key="8">
    <source>
        <dbReference type="SAM" id="MobiDB-lite"/>
    </source>
</evidence>
<sequence>MASGDINIDNQETGLTEQEAQQLLAKFGPNEIQEKRVGWFLQFIRYFISPLSILIEAAAILSLVLQDWVDFALITFLLFLNAIIGFTEERSAGNAIAELKKSLSSEATVMRDGEWKRMSTRNLVPGDLVRAKAGDVAPADFKVKRILAYLEVDQSSLTGESLPVTKTKEDLVYSGSLISKGDVEGIVDSTGKGTFIGKTASLVSSSHATGNLEKVLTRLGTTLLAVDIFLVIVIIIVSLLKGVSAILVIRFCLVLTVAAVPVALPSVLSVTMALGALRMARDGAVVATLTSVEAIAGLDILCSDKTGTLTMNQLTVDAPWVDPSVWRSDDAVELGALASDLTHTHDPIDLAIIGRSKELPDPRYLSRFEQISLSPFDPVSKRVVAKLKDKKSGDVFLVTKGAAGKILDLVQPDESTEKLFNENVEKYAQAGMRVIAVALAKEGSLVENPATAPQPSANDSGTGTCPSSPPPPMILKRKATPQSSENPAPTNRSDGLRPPQYRSFFVDPAWGWGRGNERPDRPTSVPPATTVSPAAVLFVDPPTRCVESNGIKISLFVPTAIKRRPSMALFQQQPSLLAPEKVLIGAPVLELEEPTKEAGPSEQLLAHPDADPIDTRTDWQSWILVGLIPLLDPERPDSISTIATIKSMGLRIILLTGDQTAIAREIARRLGLGGNIISTRAFADKDDKELYKLLADCSGVAEVFPEHKHQVVKLLQSRGHMVGMTGDGSNDAPALKQANVGIAVSGATDVARSSADISLTRPGLAVIGKAIIESRKIYQRMRGYAFYRVTVTIQMLLFLTVSILAFNFYLPAVLIVLIALLNDAAVMVISFDKAVPGRSPERWNLIRLVGFSLVFGALLAGATFGVFFLALDVFKYPLTAVHTVIYLHLSLQGHLAIFSTRTFVRPFLAHPPSWLFAVVIIATQVIASFFAAYGVLMAAIGWLPVLYIWCYSIVVFLVLDVIKQLVGLIFVKETERS</sequence>
<feature type="transmembrane region" description="Helical" evidence="9">
    <location>
        <begin position="43"/>
        <end position="65"/>
    </location>
</feature>
<dbReference type="InterPro" id="IPR023214">
    <property type="entry name" value="HAD_sf"/>
</dbReference>
<evidence type="ECO:0000256" key="6">
    <source>
        <dbReference type="ARBA" id="ARBA00022989"/>
    </source>
</evidence>
<reference evidence="11" key="1">
    <citation type="journal article" date="2022" name="bioRxiv">
        <title>Genomics of Preaxostyla Flagellates Illuminates Evolutionary Transitions and the Path Towards Mitochondrial Loss.</title>
        <authorList>
            <person name="Novak L.V.F."/>
            <person name="Treitli S.C."/>
            <person name="Pyrih J."/>
            <person name="Halakuc P."/>
            <person name="Pipaliya S.V."/>
            <person name="Vacek V."/>
            <person name="Brzon O."/>
            <person name="Soukal P."/>
            <person name="Eme L."/>
            <person name="Dacks J.B."/>
            <person name="Karnkowska A."/>
            <person name="Elias M."/>
            <person name="Hampl V."/>
        </authorList>
    </citation>
    <scope>NUCLEOTIDE SEQUENCE</scope>
    <source>
        <strain evidence="11">RCP-MX</strain>
    </source>
</reference>
<dbReference type="SUPFAM" id="SSF81660">
    <property type="entry name" value="Metal cation-transporting ATPase, ATP-binding domain N"/>
    <property type="match status" value="1"/>
</dbReference>
<dbReference type="SUPFAM" id="SSF81665">
    <property type="entry name" value="Calcium ATPase, transmembrane domain M"/>
    <property type="match status" value="1"/>
</dbReference>
<evidence type="ECO:0000313" key="11">
    <source>
        <dbReference type="EMBL" id="KAJ4462351.1"/>
    </source>
</evidence>
<feature type="transmembrane region" description="Helical" evidence="9">
    <location>
        <begin position="71"/>
        <end position="87"/>
    </location>
</feature>
<dbReference type="InterPro" id="IPR023299">
    <property type="entry name" value="ATPase_P-typ_cyto_dom_N"/>
</dbReference>
<dbReference type="Proteomes" id="UP001141327">
    <property type="component" value="Unassembled WGS sequence"/>
</dbReference>
<dbReference type="Gene3D" id="1.20.1110.10">
    <property type="entry name" value="Calcium-transporting ATPase, transmembrane domain"/>
    <property type="match status" value="2"/>
</dbReference>
<dbReference type="InterPro" id="IPR004014">
    <property type="entry name" value="ATPase_P-typ_cation-transptr_N"/>
</dbReference>
<evidence type="ECO:0000259" key="10">
    <source>
        <dbReference type="SMART" id="SM00831"/>
    </source>
</evidence>
<dbReference type="InterPro" id="IPR036412">
    <property type="entry name" value="HAD-like_sf"/>
</dbReference>
<dbReference type="InterPro" id="IPR059000">
    <property type="entry name" value="ATPase_P-type_domA"/>
</dbReference>
<feature type="transmembrane region" description="Helical" evidence="9">
    <location>
        <begin position="883"/>
        <end position="904"/>
    </location>
</feature>
<dbReference type="SFLD" id="SFLDG00002">
    <property type="entry name" value="C1.7:_P-type_atpase_like"/>
    <property type="match status" value="1"/>
</dbReference>
<protein>
    <submittedName>
        <fullName evidence="11">Ion-transporting P-type ATPase</fullName>
    </submittedName>
</protein>
<dbReference type="SMART" id="SM00831">
    <property type="entry name" value="Cation_ATPase_N"/>
    <property type="match status" value="1"/>
</dbReference>
<comment type="caution">
    <text evidence="11">The sequence shown here is derived from an EMBL/GenBank/DDBJ whole genome shotgun (WGS) entry which is preliminary data.</text>
</comment>
<evidence type="ECO:0000256" key="7">
    <source>
        <dbReference type="ARBA" id="ARBA00023136"/>
    </source>
</evidence>
<comment type="subcellular location">
    <subcellularLocation>
        <location evidence="1">Membrane</location>
        <topology evidence="1">Multi-pass membrane protein</topology>
    </subcellularLocation>
</comment>
<evidence type="ECO:0000313" key="12">
    <source>
        <dbReference type="Proteomes" id="UP001141327"/>
    </source>
</evidence>
<feature type="domain" description="Cation-transporting P-type ATPase N-terminal" evidence="10">
    <location>
        <begin position="7"/>
        <end position="67"/>
    </location>
</feature>
<dbReference type="Gene3D" id="3.40.50.1000">
    <property type="entry name" value="HAD superfamily/HAD-like"/>
    <property type="match status" value="2"/>
</dbReference>
<dbReference type="SFLD" id="SFLDS00003">
    <property type="entry name" value="Haloacid_Dehalogenase"/>
    <property type="match status" value="1"/>
</dbReference>
<dbReference type="Gene3D" id="3.40.1110.10">
    <property type="entry name" value="Calcium-transporting ATPase, cytoplasmic domain N"/>
    <property type="match status" value="2"/>
</dbReference>
<evidence type="ECO:0000256" key="2">
    <source>
        <dbReference type="ARBA" id="ARBA00022692"/>
    </source>
</evidence>
<dbReference type="PRINTS" id="PR00119">
    <property type="entry name" value="CATATPASE"/>
</dbReference>
<feature type="transmembrane region" description="Helical" evidence="9">
    <location>
        <begin position="916"/>
        <end position="940"/>
    </location>
</feature>
<accession>A0ABQ8UV69</accession>
<dbReference type="Pfam" id="PF00702">
    <property type="entry name" value="Hydrolase"/>
    <property type="match status" value="1"/>
</dbReference>
<keyword evidence="2 9" id="KW-0812">Transmembrane</keyword>
<dbReference type="SUPFAM" id="SSF81653">
    <property type="entry name" value="Calcium ATPase, transduction domain A"/>
    <property type="match status" value="1"/>
</dbReference>
<keyword evidence="4" id="KW-0067">ATP-binding</keyword>
<dbReference type="PROSITE" id="PS00154">
    <property type="entry name" value="ATPASE_E1_E2"/>
    <property type="match status" value="1"/>
</dbReference>
<dbReference type="InterPro" id="IPR023298">
    <property type="entry name" value="ATPase_P-typ_TM_dom_sf"/>
</dbReference>
<feature type="transmembrane region" description="Helical" evidence="9">
    <location>
        <begin position="785"/>
        <end position="806"/>
    </location>
</feature>
<name>A0ABQ8UV69_9EUKA</name>